<evidence type="ECO:0000313" key="2">
    <source>
        <dbReference type="Proteomes" id="UP000629911"/>
    </source>
</evidence>
<evidence type="ECO:0000313" key="1">
    <source>
        <dbReference type="EMBL" id="GGT61497.1"/>
    </source>
</evidence>
<organism evidence="1 2">
    <name type="scientific">Streptomyces variabilis</name>
    <dbReference type="NCBI Taxonomy" id="67372"/>
    <lineage>
        <taxon>Bacteria</taxon>
        <taxon>Bacillati</taxon>
        <taxon>Actinomycetota</taxon>
        <taxon>Actinomycetes</taxon>
        <taxon>Kitasatosporales</taxon>
        <taxon>Streptomycetaceae</taxon>
        <taxon>Streptomyces</taxon>
        <taxon>Streptomyces griseoincarnatus group</taxon>
    </lineage>
</organism>
<comment type="caution">
    <text evidence="1">The sequence shown here is derived from an EMBL/GenBank/DDBJ whole genome shotgun (WGS) entry which is preliminary data.</text>
</comment>
<reference evidence="2" key="1">
    <citation type="journal article" date="2019" name="Int. J. Syst. Evol. Microbiol.">
        <title>The Global Catalogue of Microorganisms (GCM) 10K type strain sequencing project: providing services to taxonomists for standard genome sequencing and annotation.</title>
        <authorList>
            <consortium name="The Broad Institute Genomics Platform"/>
            <consortium name="The Broad Institute Genome Sequencing Center for Infectious Disease"/>
            <person name="Wu L."/>
            <person name="Ma J."/>
        </authorList>
    </citation>
    <scope>NUCLEOTIDE SEQUENCE [LARGE SCALE GENOMIC DNA]</scope>
    <source>
        <strain evidence="2">JCM 4422</strain>
    </source>
</reference>
<sequence>MQAPHGYCVCVAICTPSVFPLDSYSACPVYIGHTLNSKTARPPPAVDGLAVVEVRRRLG</sequence>
<proteinExistence type="predicted"/>
<dbReference type="EMBL" id="BMTZ01000012">
    <property type="protein sequence ID" value="GGT61497.1"/>
    <property type="molecule type" value="Genomic_DNA"/>
</dbReference>
<protein>
    <submittedName>
        <fullName evidence="1">Uncharacterized protein</fullName>
    </submittedName>
</protein>
<gene>
    <name evidence="1" type="ORF">GCM10010287_40010</name>
</gene>
<name>A0ABQ2U0X8_9ACTN</name>
<keyword evidence="2" id="KW-1185">Reference proteome</keyword>
<dbReference type="Proteomes" id="UP000629911">
    <property type="component" value="Unassembled WGS sequence"/>
</dbReference>
<accession>A0ABQ2U0X8</accession>